<evidence type="ECO:0000259" key="4">
    <source>
        <dbReference type="PROSITE" id="PS50995"/>
    </source>
</evidence>
<evidence type="ECO:0000256" key="2">
    <source>
        <dbReference type="ARBA" id="ARBA00023125"/>
    </source>
</evidence>
<evidence type="ECO:0000256" key="3">
    <source>
        <dbReference type="ARBA" id="ARBA00023163"/>
    </source>
</evidence>
<protein>
    <recommendedName>
        <fullName evidence="4">HTH marR-type domain-containing protein</fullName>
    </recommendedName>
</protein>
<accession>A0A917V209</accession>
<evidence type="ECO:0000256" key="1">
    <source>
        <dbReference type="ARBA" id="ARBA00023015"/>
    </source>
</evidence>
<comment type="caution">
    <text evidence="5">The sequence shown here is derived from an EMBL/GenBank/DDBJ whole genome shotgun (WGS) entry which is preliminary data.</text>
</comment>
<keyword evidence="6" id="KW-1185">Reference proteome</keyword>
<dbReference type="EMBL" id="BMMF01000001">
    <property type="protein sequence ID" value="GGK17911.1"/>
    <property type="molecule type" value="Genomic_DNA"/>
</dbReference>
<feature type="domain" description="HTH marR-type" evidence="4">
    <location>
        <begin position="30"/>
        <end position="162"/>
    </location>
</feature>
<dbReference type="PRINTS" id="PR00598">
    <property type="entry name" value="HTHMARR"/>
</dbReference>
<organism evidence="5 6">
    <name type="scientific">Salinarimonas ramus</name>
    <dbReference type="NCBI Taxonomy" id="690164"/>
    <lineage>
        <taxon>Bacteria</taxon>
        <taxon>Pseudomonadati</taxon>
        <taxon>Pseudomonadota</taxon>
        <taxon>Alphaproteobacteria</taxon>
        <taxon>Hyphomicrobiales</taxon>
        <taxon>Salinarimonadaceae</taxon>
        <taxon>Salinarimonas</taxon>
    </lineage>
</organism>
<dbReference type="Gene3D" id="1.10.10.10">
    <property type="entry name" value="Winged helix-like DNA-binding domain superfamily/Winged helix DNA-binding domain"/>
    <property type="match status" value="1"/>
</dbReference>
<keyword evidence="1" id="KW-0805">Transcription regulation</keyword>
<dbReference type="InterPro" id="IPR023187">
    <property type="entry name" value="Tscrpt_reg_MarR-type_CS"/>
</dbReference>
<dbReference type="PANTHER" id="PTHR42756:SF1">
    <property type="entry name" value="TRANSCRIPTIONAL REPRESSOR OF EMRAB OPERON"/>
    <property type="match status" value="1"/>
</dbReference>
<reference evidence="5 6" key="1">
    <citation type="journal article" date="2014" name="Int. J. Syst. Evol. Microbiol.">
        <title>Complete genome sequence of Corynebacterium casei LMG S-19264T (=DSM 44701T), isolated from a smear-ripened cheese.</title>
        <authorList>
            <consortium name="US DOE Joint Genome Institute (JGI-PGF)"/>
            <person name="Walter F."/>
            <person name="Albersmeier A."/>
            <person name="Kalinowski J."/>
            <person name="Ruckert C."/>
        </authorList>
    </citation>
    <scope>NUCLEOTIDE SEQUENCE [LARGE SCALE GENOMIC DNA]</scope>
    <source>
        <strain evidence="5 6">CGMCC 1.9161</strain>
    </source>
</reference>
<dbReference type="InterPro" id="IPR000835">
    <property type="entry name" value="HTH_MarR-typ"/>
</dbReference>
<dbReference type="Pfam" id="PF01047">
    <property type="entry name" value="MarR"/>
    <property type="match status" value="1"/>
</dbReference>
<dbReference type="PROSITE" id="PS50995">
    <property type="entry name" value="HTH_MARR_2"/>
    <property type="match status" value="1"/>
</dbReference>
<dbReference type="SMART" id="SM00347">
    <property type="entry name" value="HTH_MARR"/>
    <property type="match status" value="1"/>
</dbReference>
<dbReference type="SUPFAM" id="SSF46785">
    <property type="entry name" value="Winged helix' DNA-binding domain"/>
    <property type="match status" value="1"/>
</dbReference>
<gene>
    <name evidence="5" type="ORF">GCM10011322_00790</name>
</gene>
<name>A0A917V209_9HYPH</name>
<proteinExistence type="predicted"/>
<dbReference type="Proteomes" id="UP000600449">
    <property type="component" value="Unassembled WGS sequence"/>
</dbReference>
<dbReference type="GO" id="GO:0003700">
    <property type="term" value="F:DNA-binding transcription factor activity"/>
    <property type="evidence" value="ECO:0007669"/>
    <property type="project" value="InterPro"/>
</dbReference>
<dbReference type="GO" id="GO:0003677">
    <property type="term" value="F:DNA binding"/>
    <property type="evidence" value="ECO:0007669"/>
    <property type="project" value="UniProtKB-KW"/>
</dbReference>
<dbReference type="RefSeq" id="WP_244645041.1">
    <property type="nucleotide sequence ID" value="NZ_BMMF01000001.1"/>
</dbReference>
<sequence>MTNDERLRFVPAQAYASVEDMRAAEIEDEIHALTTAMRVIAQAIDTRSKAVSRVSGLTIPQIVVMQAVATRGEVTTSLLSRHCHLSAGTVVSILDKLEERGFVERYRNAADRRIVHTRLTASGESALADAPTLLPPVALDGLARLSSGERRAIVSSFEAVAGLLRADGGVPG</sequence>
<keyword evidence="3" id="KW-0804">Transcription</keyword>
<evidence type="ECO:0000313" key="5">
    <source>
        <dbReference type="EMBL" id="GGK17911.1"/>
    </source>
</evidence>
<dbReference type="InterPro" id="IPR036388">
    <property type="entry name" value="WH-like_DNA-bd_sf"/>
</dbReference>
<evidence type="ECO:0000313" key="6">
    <source>
        <dbReference type="Proteomes" id="UP000600449"/>
    </source>
</evidence>
<dbReference type="AlphaFoldDB" id="A0A917V209"/>
<dbReference type="PROSITE" id="PS01117">
    <property type="entry name" value="HTH_MARR_1"/>
    <property type="match status" value="1"/>
</dbReference>
<dbReference type="InterPro" id="IPR036390">
    <property type="entry name" value="WH_DNA-bd_sf"/>
</dbReference>
<keyword evidence="2" id="KW-0238">DNA-binding</keyword>
<dbReference type="PANTHER" id="PTHR42756">
    <property type="entry name" value="TRANSCRIPTIONAL REGULATOR, MARR"/>
    <property type="match status" value="1"/>
</dbReference>